<evidence type="ECO:0000256" key="4">
    <source>
        <dbReference type="ARBA" id="ARBA00023235"/>
    </source>
</evidence>
<reference evidence="8 9" key="1">
    <citation type="submission" date="2019-09" db="EMBL/GenBank/DDBJ databases">
        <title>Genome sequence of Adhaeribacter sp. M2.</title>
        <authorList>
            <person name="Srinivasan S."/>
        </authorList>
    </citation>
    <scope>NUCLEOTIDE SEQUENCE [LARGE SCALE GENOMIC DNA]</scope>
    <source>
        <strain evidence="8 9">M2</strain>
    </source>
</reference>
<feature type="active site" description="Nucleophile" evidence="5">
    <location>
        <position position="44"/>
    </location>
</feature>
<keyword evidence="3 5" id="KW-0819">tRNA processing</keyword>
<organism evidence="8 9">
    <name type="scientific">Adhaeribacter soli</name>
    <dbReference type="NCBI Taxonomy" id="2607655"/>
    <lineage>
        <taxon>Bacteria</taxon>
        <taxon>Pseudomonadati</taxon>
        <taxon>Bacteroidota</taxon>
        <taxon>Cytophagia</taxon>
        <taxon>Cytophagales</taxon>
        <taxon>Hymenobacteraceae</taxon>
        <taxon>Adhaeribacter</taxon>
    </lineage>
</organism>
<keyword evidence="9" id="KW-1185">Reference proteome</keyword>
<evidence type="ECO:0000313" key="9">
    <source>
        <dbReference type="Proteomes" id="UP000326570"/>
    </source>
</evidence>
<dbReference type="NCBIfam" id="TIGR00431">
    <property type="entry name" value="TruB"/>
    <property type="match status" value="1"/>
</dbReference>
<sequence length="232" mass="25851">MNYDFEAGEILLLDKPLTWTSFDLVKKVRNSLRIKKIGHAGTLDPLATGLLILCTGKFTKKIEEIQAQEKEYTGTITIGATTPSFDLETEVDSTCDIAHITEEELRQAAEGFVGVIAQIPPIYSAVKVNGERAYTLARRGEEAEIKAKNIEIKSFEITRIELPEVDFKVVCSKGTYIRSLARDFGAKLGCGAHLSKLVRTRIGNYKLEDALSVEDIMRIKDERIAKTRPDSN</sequence>
<protein>
    <recommendedName>
        <fullName evidence="5">tRNA pseudouridine synthase B</fullName>
        <ecNumber evidence="5">5.4.99.25</ecNumber>
    </recommendedName>
    <alternativeName>
        <fullName evidence="5">tRNA pseudouridine(55) synthase</fullName>
        <shortName evidence="5">Psi55 synthase</shortName>
    </alternativeName>
    <alternativeName>
        <fullName evidence="5">tRNA pseudouridylate synthase</fullName>
    </alternativeName>
    <alternativeName>
        <fullName evidence="5">tRNA-uridine isomerase</fullName>
    </alternativeName>
</protein>
<dbReference type="EC" id="5.4.99.25" evidence="5"/>
<evidence type="ECO:0000259" key="6">
    <source>
        <dbReference type="Pfam" id="PF01509"/>
    </source>
</evidence>
<dbReference type="Gene3D" id="3.30.2350.10">
    <property type="entry name" value="Pseudouridine synthase"/>
    <property type="match status" value="1"/>
</dbReference>
<comment type="similarity">
    <text evidence="2 5">Belongs to the pseudouridine synthase TruB family. Type 1 subfamily.</text>
</comment>
<dbReference type="InterPro" id="IPR014780">
    <property type="entry name" value="tRNA_psdUridine_synth_TruB"/>
</dbReference>
<dbReference type="SUPFAM" id="SSF55120">
    <property type="entry name" value="Pseudouridine synthase"/>
    <property type="match status" value="1"/>
</dbReference>
<dbReference type="CDD" id="cd02573">
    <property type="entry name" value="PseudoU_synth_EcTruB"/>
    <property type="match status" value="1"/>
</dbReference>
<comment type="caution">
    <text evidence="8">The sequence shown here is derived from an EMBL/GenBank/DDBJ whole genome shotgun (WGS) entry which is preliminary data.</text>
</comment>
<evidence type="ECO:0000256" key="5">
    <source>
        <dbReference type="HAMAP-Rule" id="MF_01080"/>
    </source>
</evidence>
<proteinExistence type="inferred from homology"/>
<dbReference type="Proteomes" id="UP000326570">
    <property type="component" value="Unassembled WGS sequence"/>
</dbReference>
<evidence type="ECO:0000256" key="3">
    <source>
        <dbReference type="ARBA" id="ARBA00022694"/>
    </source>
</evidence>
<keyword evidence="4 5" id="KW-0413">Isomerase</keyword>
<dbReference type="AlphaFoldDB" id="A0A5N1J585"/>
<evidence type="ECO:0000313" key="8">
    <source>
        <dbReference type="EMBL" id="KAA9345864.1"/>
    </source>
</evidence>
<dbReference type="Pfam" id="PF01509">
    <property type="entry name" value="TruB_N"/>
    <property type="match status" value="1"/>
</dbReference>
<dbReference type="GO" id="GO:0160148">
    <property type="term" value="F:tRNA pseudouridine(55) synthase activity"/>
    <property type="evidence" value="ECO:0007669"/>
    <property type="project" value="UniProtKB-EC"/>
</dbReference>
<dbReference type="InterPro" id="IPR020103">
    <property type="entry name" value="PsdUridine_synth_cat_dom_sf"/>
</dbReference>
<evidence type="ECO:0000259" key="7">
    <source>
        <dbReference type="Pfam" id="PF16198"/>
    </source>
</evidence>
<dbReference type="RefSeq" id="WP_150902007.1">
    <property type="nucleotide sequence ID" value="NZ_VTWT01000001.1"/>
</dbReference>
<feature type="domain" description="Pseudouridine synthase II N-terminal" evidence="6">
    <location>
        <begin position="29"/>
        <end position="177"/>
    </location>
</feature>
<comment type="function">
    <text evidence="5">Responsible for synthesis of pseudouridine from uracil-55 in the psi GC loop of transfer RNAs.</text>
</comment>
<feature type="domain" description="tRNA pseudouridylate synthase B C-terminal" evidence="7">
    <location>
        <begin position="178"/>
        <end position="218"/>
    </location>
</feature>
<dbReference type="EMBL" id="VTWT01000001">
    <property type="protein sequence ID" value="KAA9345864.1"/>
    <property type="molecule type" value="Genomic_DNA"/>
</dbReference>
<gene>
    <name evidence="5 8" type="primary">truB</name>
    <name evidence="8" type="ORF">F0P94_01925</name>
</gene>
<dbReference type="InterPro" id="IPR002501">
    <property type="entry name" value="PsdUridine_synth_N"/>
</dbReference>
<dbReference type="Pfam" id="PF16198">
    <property type="entry name" value="TruB_C_2"/>
    <property type="match status" value="1"/>
</dbReference>
<dbReference type="HAMAP" id="MF_01080">
    <property type="entry name" value="TruB_bact"/>
    <property type="match status" value="1"/>
</dbReference>
<dbReference type="PANTHER" id="PTHR13767:SF2">
    <property type="entry name" value="PSEUDOURIDYLATE SYNTHASE TRUB1"/>
    <property type="match status" value="1"/>
</dbReference>
<evidence type="ECO:0000256" key="1">
    <source>
        <dbReference type="ARBA" id="ARBA00000385"/>
    </source>
</evidence>
<accession>A0A5N1J585</accession>
<dbReference type="GO" id="GO:1990481">
    <property type="term" value="P:mRNA pseudouridine synthesis"/>
    <property type="evidence" value="ECO:0007669"/>
    <property type="project" value="TreeGrafter"/>
</dbReference>
<dbReference type="GO" id="GO:0031119">
    <property type="term" value="P:tRNA pseudouridine synthesis"/>
    <property type="evidence" value="ECO:0007669"/>
    <property type="project" value="UniProtKB-UniRule"/>
</dbReference>
<comment type="catalytic activity">
    <reaction evidence="1 5">
        <text>uridine(55) in tRNA = pseudouridine(55) in tRNA</text>
        <dbReference type="Rhea" id="RHEA:42532"/>
        <dbReference type="Rhea" id="RHEA-COMP:10101"/>
        <dbReference type="Rhea" id="RHEA-COMP:10102"/>
        <dbReference type="ChEBI" id="CHEBI:65314"/>
        <dbReference type="ChEBI" id="CHEBI:65315"/>
        <dbReference type="EC" id="5.4.99.25"/>
    </reaction>
</comment>
<dbReference type="PANTHER" id="PTHR13767">
    <property type="entry name" value="TRNA-PSEUDOURIDINE SYNTHASE"/>
    <property type="match status" value="1"/>
</dbReference>
<evidence type="ECO:0000256" key="2">
    <source>
        <dbReference type="ARBA" id="ARBA00005642"/>
    </source>
</evidence>
<name>A0A5N1J585_9BACT</name>
<dbReference type="GO" id="GO:0003723">
    <property type="term" value="F:RNA binding"/>
    <property type="evidence" value="ECO:0007669"/>
    <property type="project" value="InterPro"/>
</dbReference>
<dbReference type="InterPro" id="IPR032819">
    <property type="entry name" value="TruB_C"/>
</dbReference>